<dbReference type="Proteomes" id="UP000805704">
    <property type="component" value="Chromosome 20"/>
</dbReference>
<proteinExistence type="predicted"/>
<accession>A0ACB7EYG6</accession>
<organism evidence="1 2">
    <name type="scientific">Nibea albiflora</name>
    <name type="common">Yellow drum</name>
    <name type="synonym">Corvina albiflora</name>
    <dbReference type="NCBI Taxonomy" id="240163"/>
    <lineage>
        <taxon>Eukaryota</taxon>
        <taxon>Metazoa</taxon>
        <taxon>Chordata</taxon>
        <taxon>Craniata</taxon>
        <taxon>Vertebrata</taxon>
        <taxon>Euteleostomi</taxon>
        <taxon>Actinopterygii</taxon>
        <taxon>Neopterygii</taxon>
        <taxon>Teleostei</taxon>
        <taxon>Neoteleostei</taxon>
        <taxon>Acanthomorphata</taxon>
        <taxon>Eupercaria</taxon>
        <taxon>Sciaenidae</taxon>
        <taxon>Nibea</taxon>
    </lineage>
</organism>
<keyword evidence="2" id="KW-1185">Reference proteome</keyword>
<evidence type="ECO:0000313" key="2">
    <source>
        <dbReference type="Proteomes" id="UP000805704"/>
    </source>
</evidence>
<comment type="caution">
    <text evidence="1">The sequence shown here is derived from an EMBL/GenBank/DDBJ whole genome shotgun (WGS) entry which is preliminary data.</text>
</comment>
<protein>
    <submittedName>
        <fullName evidence="1">Uncharacterized protein</fullName>
    </submittedName>
</protein>
<name>A0ACB7EYG6_NIBAL</name>
<feature type="non-terminal residue" evidence="1">
    <location>
        <position position="109"/>
    </location>
</feature>
<sequence>MKDGGRGLIEGVKLKKLCYFNLSDPGPVAPVPISEWMGSRDQAKLQRNRPRPTQGCEPYKCVLEKSELVVVPTTSSKVGIHVTAPPELAPLSGKKKRVFPELLSFSSCR</sequence>
<reference evidence="1" key="1">
    <citation type="submission" date="2020-04" db="EMBL/GenBank/DDBJ databases">
        <title>A chromosome-scale assembly and high-density genetic map of the yellow drum (Nibea albiflora) genome.</title>
        <authorList>
            <person name="Xu D."/>
            <person name="Zhang W."/>
            <person name="Chen R."/>
            <person name="Tan P."/>
            <person name="Wang L."/>
            <person name="Song H."/>
            <person name="Tian L."/>
            <person name="Zhu Q."/>
            <person name="Wang B."/>
        </authorList>
    </citation>
    <scope>NUCLEOTIDE SEQUENCE</scope>
    <source>
        <strain evidence="1">ZJHYS-2018</strain>
    </source>
</reference>
<gene>
    <name evidence="1" type="ORF">GBF38_022984</name>
</gene>
<dbReference type="EMBL" id="CM024808">
    <property type="protein sequence ID" value="KAG8006916.1"/>
    <property type="molecule type" value="Genomic_DNA"/>
</dbReference>
<evidence type="ECO:0000313" key="1">
    <source>
        <dbReference type="EMBL" id="KAG8006916.1"/>
    </source>
</evidence>